<comment type="caution">
    <text evidence="7">The sequence shown here is derived from an EMBL/GenBank/DDBJ whole genome shotgun (WGS) entry which is preliminary data.</text>
</comment>
<sequence>MGSSRPNQLNTTACEILLQEIPGEVSLAYLISGCPLGCKGCHSSDSWSAANGESLTVDRLNSDCEKYRGLLSCVLFLGGEWQSTSLAELLDECRKMGLRTALYTGLTYCPSALRPLLDYVKTGPWQAELGGLNNPNSNQRLYDLQRQLCLNPLLWPTPAPAYAAVPAFSPQ</sequence>
<evidence type="ECO:0000313" key="7">
    <source>
        <dbReference type="EMBL" id="MFC0047162.1"/>
    </source>
</evidence>
<dbReference type="EMBL" id="JBHLXP010000001">
    <property type="protein sequence ID" value="MFC0047162.1"/>
    <property type="molecule type" value="Genomic_DNA"/>
</dbReference>
<dbReference type="Pfam" id="PF13353">
    <property type="entry name" value="Fer4_12"/>
    <property type="match status" value="1"/>
</dbReference>
<evidence type="ECO:0000256" key="1">
    <source>
        <dbReference type="ARBA" id="ARBA00001966"/>
    </source>
</evidence>
<reference evidence="7 8" key="1">
    <citation type="submission" date="2024-09" db="EMBL/GenBank/DDBJ databases">
        <authorList>
            <person name="Sun Q."/>
            <person name="Mori K."/>
        </authorList>
    </citation>
    <scope>NUCLEOTIDE SEQUENCE [LARGE SCALE GENOMIC DNA]</scope>
    <source>
        <strain evidence="7 8">KCTC 23315</strain>
    </source>
</reference>
<keyword evidence="5" id="KW-0408">Iron</keyword>
<accession>A0ABV6B8H3</accession>
<dbReference type="InterPro" id="IPR058240">
    <property type="entry name" value="rSAM_sf"/>
</dbReference>
<evidence type="ECO:0000256" key="3">
    <source>
        <dbReference type="ARBA" id="ARBA00022691"/>
    </source>
</evidence>
<keyword evidence="3" id="KW-0949">S-adenosyl-L-methionine</keyword>
<keyword evidence="8" id="KW-1185">Reference proteome</keyword>
<dbReference type="InterPro" id="IPR007197">
    <property type="entry name" value="rSAM"/>
</dbReference>
<dbReference type="SFLD" id="SFLDS00029">
    <property type="entry name" value="Radical_SAM"/>
    <property type="match status" value="1"/>
</dbReference>
<evidence type="ECO:0000256" key="4">
    <source>
        <dbReference type="ARBA" id="ARBA00022723"/>
    </source>
</evidence>
<comment type="cofactor">
    <cofactor evidence="1">
        <name>[4Fe-4S] cluster</name>
        <dbReference type="ChEBI" id="CHEBI:49883"/>
    </cofactor>
</comment>
<organism evidence="7 8">
    <name type="scientific">Rheinheimera tilapiae</name>
    <dbReference type="NCBI Taxonomy" id="875043"/>
    <lineage>
        <taxon>Bacteria</taxon>
        <taxon>Pseudomonadati</taxon>
        <taxon>Pseudomonadota</taxon>
        <taxon>Gammaproteobacteria</taxon>
        <taxon>Chromatiales</taxon>
        <taxon>Chromatiaceae</taxon>
        <taxon>Rheinheimera</taxon>
    </lineage>
</organism>
<name>A0ABV6B8H3_9GAMM</name>
<dbReference type="Proteomes" id="UP001589813">
    <property type="component" value="Unassembled WGS sequence"/>
</dbReference>
<dbReference type="InterPro" id="IPR013785">
    <property type="entry name" value="Aldolase_TIM"/>
</dbReference>
<dbReference type="PANTHER" id="PTHR30352">
    <property type="entry name" value="PYRUVATE FORMATE-LYASE-ACTIVATING ENZYME"/>
    <property type="match status" value="1"/>
</dbReference>
<keyword evidence="2" id="KW-0004">4Fe-4S</keyword>
<evidence type="ECO:0000256" key="2">
    <source>
        <dbReference type="ARBA" id="ARBA00022485"/>
    </source>
</evidence>
<evidence type="ECO:0000256" key="6">
    <source>
        <dbReference type="ARBA" id="ARBA00023014"/>
    </source>
</evidence>
<keyword evidence="4" id="KW-0479">Metal-binding</keyword>
<gene>
    <name evidence="7" type="ORF">ACFFJP_02520</name>
</gene>
<dbReference type="SUPFAM" id="SSF102114">
    <property type="entry name" value="Radical SAM enzymes"/>
    <property type="match status" value="1"/>
</dbReference>
<dbReference type="InterPro" id="IPR034457">
    <property type="entry name" value="Organic_radical-activating"/>
</dbReference>
<evidence type="ECO:0000313" key="8">
    <source>
        <dbReference type="Proteomes" id="UP001589813"/>
    </source>
</evidence>
<proteinExistence type="predicted"/>
<dbReference type="RefSeq" id="WP_377240155.1">
    <property type="nucleotide sequence ID" value="NZ_JBHLXP010000001.1"/>
</dbReference>
<dbReference type="PANTHER" id="PTHR30352:SF4">
    <property type="entry name" value="PYRUVATE FORMATE-LYASE 2-ACTIVATING ENZYME"/>
    <property type="match status" value="1"/>
</dbReference>
<dbReference type="Gene3D" id="3.20.20.70">
    <property type="entry name" value="Aldolase class I"/>
    <property type="match status" value="1"/>
</dbReference>
<evidence type="ECO:0000256" key="5">
    <source>
        <dbReference type="ARBA" id="ARBA00023004"/>
    </source>
</evidence>
<keyword evidence="6" id="KW-0411">Iron-sulfur</keyword>
<protein>
    <submittedName>
        <fullName evidence="7">4Fe-4S cluster-binding domain-containing protein</fullName>
    </submittedName>
</protein>